<proteinExistence type="predicted"/>
<gene>
    <name evidence="2" type="ORF">PENTCL1PPCAC_7651</name>
</gene>
<sequence length="88" mass="9907">RAAGRSGGAGEEEWRSDTGGLIARLPYSRGIPYGDRSTTRSGRKDEATATRLRRLSMIYRSPSRAVSELLTDLDHWSPLDARHLRRRP</sequence>
<evidence type="ECO:0000256" key="1">
    <source>
        <dbReference type="SAM" id="MobiDB-lite"/>
    </source>
</evidence>
<feature type="region of interest" description="Disordered" evidence="1">
    <location>
        <begin position="1"/>
        <end position="48"/>
    </location>
</feature>
<keyword evidence="3" id="KW-1185">Reference proteome</keyword>
<name>A0AAV5T164_9BILA</name>
<dbReference type="EMBL" id="BTSX01000002">
    <property type="protein sequence ID" value="GMS85476.1"/>
    <property type="molecule type" value="Genomic_DNA"/>
</dbReference>
<organism evidence="2 3">
    <name type="scientific">Pristionchus entomophagus</name>
    <dbReference type="NCBI Taxonomy" id="358040"/>
    <lineage>
        <taxon>Eukaryota</taxon>
        <taxon>Metazoa</taxon>
        <taxon>Ecdysozoa</taxon>
        <taxon>Nematoda</taxon>
        <taxon>Chromadorea</taxon>
        <taxon>Rhabditida</taxon>
        <taxon>Rhabditina</taxon>
        <taxon>Diplogasteromorpha</taxon>
        <taxon>Diplogasteroidea</taxon>
        <taxon>Neodiplogasteridae</taxon>
        <taxon>Pristionchus</taxon>
    </lineage>
</organism>
<protein>
    <submittedName>
        <fullName evidence="2">Uncharacterized protein</fullName>
    </submittedName>
</protein>
<evidence type="ECO:0000313" key="3">
    <source>
        <dbReference type="Proteomes" id="UP001432027"/>
    </source>
</evidence>
<dbReference type="AlphaFoldDB" id="A0AAV5T164"/>
<accession>A0AAV5T164</accession>
<dbReference type="Proteomes" id="UP001432027">
    <property type="component" value="Unassembled WGS sequence"/>
</dbReference>
<reference evidence="2" key="1">
    <citation type="submission" date="2023-10" db="EMBL/GenBank/DDBJ databases">
        <title>Genome assembly of Pristionchus species.</title>
        <authorList>
            <person name="Yoshida K."/>
            <person name="Sommer R.J."/>
        </authorList>
    </citation>
    <scope>NUCLEOTIDE SEQUENCE</scope>
    <source>
        <strain evidence="2">RS0144</strain>
    </source>
</reference>
<comment type="caution">
    <text evidence="2">The sequence shown here is derived from an EMBL/GenBank/DDBJ whole genome shotgun (WGS) entry which is preliminary data.</text>
</comment>
<feature type="non-terminal residue" evidence="2">
    <location>
        <position position="1"/>
    </location>
</feature>
<evidence type="ECO:0000313" key="2">
    <source>
        <dbReference type="EMBL" id="GMS85476.1"/>
    </source>
</evidence>
<feature type="non-terminal residue" evidence="2">
    <location>
        <position position="88"/>
    </location>
</feature>